<feature type="compositionally biased region" description="Low complexity" evidence="4">
    <location>
        <begin position="157"/>
        <end position="167"/>
    </location>
</feature>
<keyword evidence="2" id="KW-0963">Cytoplasm</keyword>
<dbReference type="AlphaFoldDB" id="A0A0D2I7B1"/>
<feature type="compositionally biased region" description="Polar residues" evidence="4">
    <location>
        <begin position="30"/>
        <end position="44"/>
    </location>
</feature>
<dbReference type="EMBL" id="KN847481">
    <property type="protein sequence ID" value="KIX01729.1"/>
    <property type="molecule type" value="Genomic_DNA"/>
</dbReference>
<evidence type="ECO:0000256" key="1">
    <source>
        <dbReference type="ARBA" id="ARBA00004496"/>
    </source>
</evidence>
<dbReference type="HOGENOM" id="CLU_038287_0_0_1"/>
<dbReference type="Pfam" id="PF04912">
    <property type="entry name" value="Dynamitin"/>
    <property type="match status" value="1"/>
</dbReference>
<dbReference type="PANTHER" id="PTHR15346">
    <property type="entry name" value="DYNACTIN SUBUNIT"/>
    <property type="match status" value="1"/>
</dbReference>
<feature type="compositionally biased region" description="Acidic residues" evidence="4">
    <location>
        <begin position="168"/>
        <end position="179"/>
    </location>
</feature>
<dbReference type="Proteomes" id="UP000053617">
    <property type="component" value="Unassembled WGS sequence"/>
</dbReference>
<reference evidence="5 6" key="1">
    <citation type="submission" date="2015-01" db="EMBL/GenBank/DDBJ databases">
        <title>The Genome Sequence of Rhinocladiella mackenzie CBS 650.93.</title>
        <authorList>
            <consortium name="The Broad Institute Genomics Platform"/>
            <person name="Cuomo C."/>
            <person name="de Hoog S."/>
            <person name="Gorbushina A."/>
            <person name="Stielow B."/>
            <person name="Teixiera M."/>
            <person name="Abouelleil A."/>
            <person name="Chapman S.B."/>
            <person name="Priest M."/>
            <person name="Young S.K."/>
            <person name="Wortman J."/>
            <person name="Nusbaum C."/>
            <person name="Birren B."/>
        </authorList>
    </citation>
    <scope>NUCLEOTIDE SEQUENCE [LARGE SCALE GENOMIC DNA]</scope>
    <source>
        <strain evidence="5 6">CBS 650.93</strain>
    </source>
</reference>
<evidence type="ECO:0000256" key="2">
    <source>
        <dbReference type="ARBA" id="ARBA00022490"/>
    </source>
</evidence>
<dbReference type="GO" id="GO:0007017">
    <property type="term" value="P:microtubule-based process"/>
    <property type="evidence" value="ECO:0007669"/>
    <property type="project" value="InterPro"/>
</dbReference>
<evidence type="ECO:0000313" key="6">
    <source>
        <dbReference type="Proteomes" id="UP000053617"/>
    </source>
</evidence>
<feature type="region of interest" description="Disordered" evidence="4">
    <location>
        <begin position="204"/>
        <end position="237"/>
    </location>
</feature>
<feature type="compositionally biased region" description="Basic and acidic residues" evidence="4">
    <location>
        <begin position="128"/>
        <end position="151"/>
    </location>
</feature>
<feature type="coiled-coil region" evidence="3">
    <location>
        <begin position="434"/>
        <end position="475"/>
    </location>
</feature>
<dbReference type="InterPro" id="IPR028133">
    <property type="entry name" value="Dynamitin"/>
</dbReference>
<feature type="region of interest" description="Disordered" evidence="4">
    <location>
        <begin position="352"/>
        <end position="377"/>
    </location>
</feature>
<keyword evidence="3" id="KW-0175">Coiled coil</keyword>
<dbReference type="VEuPathDB" id="FungiDB:Z518_09455"/>
<sequence>MAVSKKYAGLPDLDAAPEVYETPDLADDVSTAQTGTVRTISPSPSDEDGQPGLDRQPLDRDGARRRFEPSVVDAKDVNFSDTIGGTRRSYRTRSSRRRRRRRQENGVEELGDLSDSEEETLGRKLARLKREAEEVRLELEKREQEKDKDGDGEFQDSVEQQQHGQQQGDEDEDADVDGIEELGRALDGLSMKVGSKSGGTVEDEFLSRLDSSSRRRLRQAVAKPTDSQQQQKDEPVAAPSALSAVAAFSDRLTALEAALGITSTSETSQTTCILPTLENLSSQITTLSNTLMPKTSMASSSLSNTTPLLDTVSSKLKTLIAESDRLTTSRKQAQQSLSDLHELRMRQLVSATVHTNTRPRRGLSNASSANQVAGADLAGPGEESLQLQSQLFLDEQSAKITALYQLLPSIQDLQPLLPVVLERLRALSVIHAGAADAKSNLDAVEKRQAETREELKQWRVAVEHVEKGMAELEETMKGNVKVVGDMVSGLESRIGRLDEGR</sequence>
<dbReference type="GeneID" id="25297526"/>
<evidence type="ECO:0000256" key="3">
    <source>
        <dbReference type="SAM" id="Coils"/>
    </source>
</evidence>
<comment type="subcellular location">
    <subcellularLocation>
        <location evidence="1">Cytoplasm</location>
    </subcellularLocation>
</comment>
<dbReference type="STRING" id="1442369.A0A0D2I7B1"/>
<feature type="compositionally biased region" description="Acidic residues" evidence="4">
    <location>
        <begin position="106"/>
        <end position="119"/>
    </location>
</feature>
<evidence type="ECO:0000256" key="4">
    <source>
        <dbReference type="SAM" id="MobiDB-lite"/>
    </source>
</evidence>
<dbReference type="RefSeq" id="XP_013268865.1">
    <property type="nucleotide sequence ID" value="XM_013413411.1"/>
</dbReference>
<name>A0A0D2I7B1_9EURO</name>
<dbReference type="OrthoDB" id="4977at2759"/>
<dbReference type="GO" id="GO:0005869">
    <property type="term" value="C:dynactin complex"/>
    <property type="evidence" value="ECO:0007669"/>
    <property type="project" value="InterPro"/>
</dbReference>
<feature type="region of interest" description="Disordered" evidence="4">
    <location>
        <begin position="1"/>
        <end position="179"/>
    </location>
</feature>
<gene>
    <name evidence="5" type="ORF">Z518_09455</name>
</gene>
<feature type="compositionally biased region" description="Basic and acidic residues" evidence="4">
    <location>
        <begin position="56"/>
        <end position="78"/>
    </location>
</feature>
<protein>
    <submittedName>
        <fullName evidence="5">Rhinocladiella mackenziei CBS 650.93 unplaced genomic scaffold supercont1.7, whole genome shotgun sequence</fullName>
    </submittedName>
</protein>
<dbReference type="GO" id="GO:0005737">
    <property type="term" value="C:cytoplasm"/>
    <property type="evidence" value="ECO:0007669"/>
    <property type="project" value="UniProtKB-SubCell"/>
</dbReference>
<accession>A0A0D2I7B1</accession>
<organism evidence="5 6">
    <name type="scientific">Rhinocladiella mackenziei CBS 650.93</name>
    <dbReference type="NCBI Taxonomy" id="1442369"/>
    <lineage>
        <taxon>Eukaryota</taxon>
        <taxon>Fungi</taxon>
        <taxon>Dikarya</taxon>
        <taxon>Ascomycota</taxon>
        <taxon>Pezizomycotina</taxon>
        <taxon>Eurotiomycetes</taxon>
        <taxon>Chaetothyriomycetidae</taxon>
        <taxon>Chaetothyriales</taxon>
        <taxon>Herpotrichiellaceae</taxon>
        <taxon>Rhinocladiella</taxon>
    </lineage>
</organism>
<proteinExistence type="predicted"/>
<feature type="compositionally biased region" description="Basic residues" evidence="4">
    <location>
        <begin position="88"/>
        <end position="102"/>
    </location>
</feature>
<keyword evidence="6" id="KW-1185">Reference proteome</keyword>
<evidence type="ECO:0000313" key="5">
    <source>
        <dbReference type="EMBL" id="KIX01729.1"/>
    </source>
</evidence>